<reference evidence="2" key="1">
    <citation type="submission" date="2022-06" db="EMBL/GenBank/DDBJ databases">
        <title>Novel species in genus nocardia.</title>
        <authorList>
            <person name="Li F."/>
        </authorList>
    </citation>
    <scope>NUCLEOTIDE SEQUENCE</scope>
    <source>
        <strain evidence="2">CDC141</strain>
    </source>
</reference>
<dbReference type="Proteomes" id="UP001139157">
    <property type="component" value="Unassembled WGS sequence"/>
</dbReference>
<name>A0A9X2E521_9NOCA</name>
<evidence type="ECO:0000313" key="3">
    <source>
        <dbReference type="Proteomes" id="UP001139157"/>
    </source>
</evidence>
<gene>
    <name evidence="2" type="ORF">NDR86_09815</name>
</gene>
<dbReference type="EMBL" id="JAMRXG010000003">
    <property type="protein sequence ID" value="MCM6773766.1"/>
    <property type="molecule type" value="Genomic_DNA"/>
</dbReference>
<dbReference type="RefSeq" id="WP_251910819.1">
    <property type="nucleotide sequence ID" value="NZ_JAMRXG010000003.1"/>
</dbReference>
<comment type="caution">
    <text evidence="2">The sequence shown here is derived from an EMBL/GenBank/DDBJ whole genome shotgun (WGS) entry which is preliminary data.</text>
</comment>
<feature type="region of interest" description="Disordered" evidence="1">
    <location>
        <begin position="1"/>
        <end position="24"/>
    </location>
</feature>
<keyword evidence="3" id="KW-1185">Reference proteome</keyword>
<accession>A0A9X2E521</accession>
<protein>
    <submittedName>
        <fullName evidence="2">Uncharacterized protein</fullName>
    </submittedName>
</protein>
<evidence type="ECO:0000313" key="2">
    <source>
        <dbReference type="EMBL" id="MCM6773766.1"/>
    </source>
</evidence>
<organism evidence="2 3">
    <name type="scientific">Nocardia pulmonis</name>
    <dbReference type="NCBI Taxonomy" id="2951408"/>
    <lineage>
        <taxon>Bacteria</taxon>
        <taxon>Bacillati</taxon>
        <taxon>Actinomycetota</taxon>
        <taxon>Actinomycetes</taxon>
        <taxon>Mycobacteriales</taxon>
        <taxon>Nocardiaceae</taxon>
        <taxon>Nocardia</taxon>
    </lineage>
</organism>
<proteinExistence type="predicted"/>
<evidence type="ECO:0000256" key="1">
    <source>
        <dbReference type="SAM" id="MobiDB-lite"/>
    </source>
</evidence>
<dbReference type="AlphaFoldDB" id="A0A9X2E521"/>
<sequence>MRSAIRCVGPGNTGGAQLPVPSDGAVESGRRVARVKSFSEKIRITSGGCCCM</sequence>